<dbReference type="InterPro" id="IPR038475">
    <property type="entry name" value="RecG_C_sf"/>
</dbReference>
<evidence type="ECO:0000259" key="1">
    <source>
        <dbReference type="Pfam" id="PF04326"/>
    </source>
</evidence>
<dbReference type="InterPro" id="IPR036390">
    <property type="entry name" value="WH_DNA-bd_sf"/>
</dbReference>
<evidence type="ECO:0000313" key="3">
    <source>
        <dbReference type="Proteomes" id="UP001500301"/>
    </source>
</evidence>
<keyword evidence="3" id="KW-1185">Reference proteome</keyword>
<dbReference type="Pfam" id="PF13749">
    <property type="entry name" value="HATPase_c_4"/>
    <property type="match status" value="1"/>
</dbReference>
<dbReference type="Gene3D" id="3.30.950.30">
    <property type="entry name" value="Schlafen, AAA domain"/>
    <property type="match status" value="1"/>
</dbReference>
<name>A0ABP6V6I2_9ACTN</name>
<feature type="domain" description="Schlafen AlbA-2" evidence="1">
    <location>
        <begin position="19"/>
        <end position="138"/>
    </location>
</feature>
<dbReference type="SUPFAM" id="SSF46785">
    <property type="entry name" value="Winged helix' DNA-binding domain"/>
    <property type="match status" value="1"/>
</dbReference>
<dbReference type="Pfam" id="PF04326">
    <property type="entry name" value="SLFN_AlbA_2"/>
    <property type="match status" value="1"/>
</dbReference>
<sequence>MSESSLDAMIDRLRRLGLEPTEIEVKAAAGGLPKTVGETLSAFSNGDGGTLLLGLDEDGFRPANGFDAAKIRDALATVCHQKMSPPIRTAIEIIDFEDAQVVRLDVEELDPVDKPSFIAERGEYNGSFIRGGDGDRRLSRYEVTQLLSNRDQPTHDQEIVDEAAIDDLDPRLVEQVLRHAADRSPRAFEGVEPITALKRLGAVQELNGTPRPTLAGLLSLGVYPQQFFPQLFASVVVLPTTQMGELGPEGERFLENVTVDGPIPVILHEVTAVLRRNMSRAAIVRGLGREDRYDYPTEVIRELITNALMHRDYSPESRGTQVQIELYPDRLVVKSTGGLFGGVTVDQLGAARIESKSRNATLAKLLADVPLPDRPNETIAENRGSGLVTAVAALRKAGMSPPEFDAEPGRLMVTVPRTALLAPQTIEWIASLGLAELTDAQHLALAIMRSSGRVSVGMLRAWGVSDTDARRAVRDLVARGVAIRTGGKRYASYRLIEEVDQLPLPGLDAAAVAADATEREGIEAELDVIVQAIQAGHTTSRGMVEHLGMGYQTVLRRLRELEDRGIVEPTRPKKSSKQSYRIVGQ</sequence>
<protein>
    <recommendedName>
        <fullName evidence="1">Schlafen AlbA-2 domain-containing protein</fullName>
    </recommendedName>
</protein>
<dbReference type="EMBL" id="BAABBB010000009">
    <property type="protein sequence ID" value="GAA3527957.1"/>
    <property type="molecule type" value="Genomic_DNA"/>
</dbReference>
<organism evidence="2 3">
    <name type="scientific">Nocardioides daeguensis</name>
    <dbReference type="NCBI Taxonomy" id="908359"/>
    <lineage>
        <taxon>Bacteria</taxon>
        <taxon>Bacillati</taxon>
        <taxon>Actinomycetota</taxon>
        <taxon>Actinomycetes</taxon>
        <taxon>Propionibacteriales</taxon>
        <taxon>Nocardioidaceae</taxon>
        <taxon>Nocardioides</taxon>
    </lineage>
</organism>
<dbReference type="PANTHER" id="PTHR30595">
    <property type="entry name" value="GLPR-RELATED TRANSCRIPTIONAL REPRESSOR"/>
    <property type="match status" value="1"/>
</dbReference>
<gene>
    <name evidence="2" type="ORF">GCM10022263_15740</name>
</gene>
<reference evidence="3" key="1">
    <citation type="journal article" date="2019" name="Int. J. Syst. Evol. Microbiol.">
        <title>The Global Catalogue of Microorganisms (GCM) 10K type strain sequencing project: providing services to taxonomists for standard genome sequencing and annotation.</title>
        <authorList>
            <consortium name="The Broad Institute Genomics Platform"/>
            <consortium name="The Broad Institute Genome Sequencing Center for Infectious Disease"/>
            <person name="Wu L."/>
            <person name="Ma J."/>
        </authorList>
    </citation>
    <scope>NUCLEOTIDE SEQUENCE [LARGE SCALE GENOMIC DNA]</scope>
    <source>
        <strain evidence="3">JCM 17460</strain>
    </source>
</reference>
<dbReference type="Gene3D" id="3.30.565.60">
    <property type="match status" value="1"/>
</dbReference>
<comment type="caution">
    <text evidence="2">The sequence shown here is derived from an EMBL/GenBank/DDBJ whole genome shotgun (WGS) entry which is preliminary data.</text>
</comment>
<proteinExistence type="predicted"/>
<dbReference type="PANTHER" id="PTHR30595:SF6">
    <property type="entry name" value="SCHLAFEN ALBA-2 DOMAIN-CONTAINING PROTEIN"/>
    <property type="match status" value="1"/>
</dbReference>
<dbReference type="InterPro" id="IPR038461">
    <property type="entry name" value="Schlafen_AlbA_2_dom_sf"/>
</dbReference>
<dbReference type="Proteomes" id="UP001500301">
    <property type="component" value="Unassembled WGS sequence"/>
</dbReference>
<dbReference type="InterPro" id="IPR007421">
    <property type="entry name" value="Schlafen_AlbA_2_dom"/>
</dbReference>
<evidence type="ECO:0000313" key="2">
    <source>
        <dbReference type="EMBL" id="GAA3527957.1"/>
    </source>
</evidence>
<accession>A0ABP6V6I2</accession>